<dbReference type="GO" id="GO:0097367">
    <property type="term" value="F:carbohydrate derivative binding"/>
    <property type="evidence" value="ECO:0007669"/>
    <property type="project" value="InterPro"/>
</dbReference>
<dbReference type="SUPFAM" id="SSF53697">
    <property type="entry name" value="SIS domain"/>
    <property type="match status" value="1"/>
</dbReference>
<dbReference type="InterPro" id="IPR035461">
    <property type="entry name" value="GmhA/DiaA"/>
</dbReference>
<dbReference type="Gene3D" id="3.40.50.10490">
    <property type="entry name" value="Glucose-6-phosphate isomerase like protein, domain 1"/>
    <property type="match status" value="1"/>
</dbReference>
<keyword evidence="3" id="KW-1185">Reference proteome</keyword>
<accession>A0A7Y6I5L1</accession>
<evidence type="ECO:0000259" key="1">
    <source>
        <dbReference type="PROSITE" id="PS51464"/>
    </source>
</evidence>
<dbReference type="PROSITE" id="PS51464">
    <property type="entry name" value="SIS"/>
    <property type="match status" value="1"/>
</dbReference>
<feature type="domain" description="SIS" evidence="1">
    <location>
        <begin position="29"/>
        <end position="182"/>
    </location>
</feature>
<proteinExistence type="predicted"/>
<dbReference type="AlphaFoldDB" id="A0A7Y6I5L1"/>
<dbReference type="PANTHER" id="PTHR30390:SF6">
    <property type="entry name" value="DNAA INITIATOR-ASSOCIATING PROTEIN DIAA"/>
    <property type="match status" value="1"/>
</dbReference>
<gene>
    <name evidence="2" type="ORF">HTZ77_11885</name>
</gene>
<dbReference type="PANTHER" id="PTHR30390">
    <property type="entry name" value="SEDOHEPTULOSE 7-PHOSPHATE ISOMERASE / DNAA INITIATOR-ASSOCIATING FACTOR FOR REPLICATION INITIATION"/>
    <property type="match status" value="1"/>
</dbReference>
<name>A0A7Y6I5L1_9ACTN</name>
<sequence>MDAHLEKLCVTLARVDGHTAVVRAWGGTLAGLLSSGGRLLACGNGGSAAEAQHLTAELVGRYRADRPPYAAIPLHADTSSLTAIANDYGAEEAYARQVRAHGRRGDVLVCLSTSGGSPNVLAAAKAARECGMLAWALTGPAPNPLAGMCDEAVTVPAEETATVQEVHLALIHLLCDAVEEAL</sequence>
<evidence type="ECO:0000313" key="3">
    <source>
        <dbReference type="Proteomes" id="UP000586042"/>
    </source>
</evidence>
<dbReference type="EMBL" id="JABWGN010000004">
    <property type="protein sequence ID" value="NUW32127.1"/>
    <property type="molecule type" value="Genomic_DNA"/>
</dbReference>
<protein>
    <submittedName>
        <fullName evidence="2">SIS domain-containing protein</fullName>
    </submittedName>
</protein>
<reference evidence="2 3" key="1">
    <citation type="submission" date="2020-06" db="EMBL/GenBank/DDBJ databases">
        <title>Nonomuraea sp. SMC257, a novel actinomycete isolated from soil.</title>
        <authorList>
            <person name="Chanama M."/>
        </authorList>
    </citation>
    <scope>NUCLEOTIDE SEQUENCE [LARGE SCALE GENOMIC DNA]</scope>
    <source>
        <strain evidence="2 3">SMC257</strain>
    </source>
</reference>
<dbReference type="GO" id="GO:1901135">
    <property type="term" value="P:carbohydrate derivative metabolic process"/>
    <property type="evidence" value="ECO:0007669"/>
    <property type="project" value="InterPro"/>
</dbReference>
<dbReference type="InterPro" id="IPR050099">
    <property type="entry name" value="SIS_GmhA/DiaA_subfam"/>
</dbReference>
<dbReference type="InterPro" id="IPR046348">
    <property type="entry name" value="SIS_dom_sf"/>
</dbReference>
<dbReference type="Pfam" id="PF13580">
    <property type="entry name" value="SIS_2"/>
    <property type="match status" value="1"/>
</dbReference>
<dbReference type="CDD" id="cd05006">
    <property type="entry name" value="SIS_GmhA"/>
    <property type="match status" value="1"/>
</dbReference>
<dbReference type="Proteomes" id="UP000586042">
    <property type="component" value="Unassembled WGS sequence"/>
</dbReference>
<comment type="caution">
    <text evidence="2">The sequence shown here is derived from an EMBL/GenBank/DDBJ whole genome shotgun (WGS) entry which is preliminary data.</text>
</comment>
<organism evidence="2 3">
    <name type="scientific">Nonomuraea montanisoli</name>
    <dbReference type="NCBI Taxonomy" id="2741721"/>
    <lineage>
        <taxon>Bacteria</taxon>
        <taxon>Bacillati</taxon>
        <taxon>Actinomycetota</taxon>
        <taxon>Actinomycetes</taxon>
        <taxon>Streptosporangiales</taxon>
        <taxon>Streptosporangiaceae</taxon>
        <taxon>Nonomuraea</taxon>
    </lineage>
</organism>
<dbReference type="InterPro" id="IPR001347">
    <property type="entry name" value="SIS_dom"/>
</dbReference>
<dbReference type="RefSeq" id="WP_175589557.1">
    <property type="nucleotide sequence ID" value="NZ_JABWGN010000004.1"/>
</dbReference>
<evidence type="ECO:0000313" key="2">
    <source>
        <dbReference type="EMBL" id="NUW32127.1"/>
    </source>
</evidence>